<dbReference type="Proteomes" id="UP001054945">
    <property type="component" value="Unassembled WGS sequence"/>
</dbReference>
<evidence type="ECO:0000313" key="2">
    <source>
        <dbReference type="Proteomes" id="UP001054945"/>
    </source>
</evidence>
<organism evidence="1 2">
    <name type="scientific">Caerostris extrusa</name>
    <name type="common">Bark spider</name>
    <name type="synonym">Caerostris bankana</name>
    <dbReference type="NCBI Taxonomy" id="172846"/>
    <lineage>
        <taxon>Eukaryota</taxon>
        <taxon>Metazoa</taxon>
        <taxon>Ecdysozoa</taxon>
        <taxon>Arthropoda</taxon>
        <taxon>Chelicerata</taxon>
        <taxon>Arachnida</taxon>
        <taxon>Araneae</taxon>
        <taxon>Araneomorphae</taxon>
        <taxon>Entelegynae</taxon>
        <taxon>Araneoidea</taxon>
        <taxon>Araneidae</taxon>
        <taxon>Caerostris</taxon>
    </lineage>
</organism>
<protein>
    <submittedName>
        <fullName evidence="1">Uncharacterized protein</fullName>
    </submittedName>
</protein>
<sequence length="114" mass="13002">MDEDQRTPCPFARHDIFFLFCKILKCMYVDKISSSRNLAFFCSWTPFLQQVYHMVACKQNRCLLPCDKLISDTLSLIVMVDNLSIALNVLISGGNERATTTAVLTHPIDVSRQQ</sequence>
<proteinExistence type="predicted"/>
<keyword evidence="2" id="KW-1185">Reference proteome</keyword>
<name>A0AAV4N7T2_CAEEX</name>
<comment type="caution">
    <text evidence="1">The sequence shown here is derived from an EMBL/GenBank/DDBJ whole genome shotgun (WGS) entry which is preliminary data.</text>
</comment>
<accession>A0AAV4N7T2</accession>
<dbReference type="EMBL" id="BPLR01020590">
    <property type="protein sequence ID" value="GIX80400.1"/>
    <property type="molecule type" value="Genomic_DNA"/>
</dbReference>
<evidence type="ECO:0000313" key="1">
    <source>
        <dbReference type="EMBL" id="GIX80400.1"/>
    </source>
</evidence>
<gene>
    <name evidence="1" type="ORF">CEXT_514161</name>
</gene>
<reference evidence="1 2" key="1">
    <citation type="submission" date="2021-06" db="EMBL/GenBank/DDBJ databases">
        <title>Caerostris extrusa draft genome.</title>
        <authorList>
            <person name="Kono N."/>
            <person name="Arakawa K."/>
        </authorList>
    </citation>
    <scope>NUCLEOTIDE SEQUENCE [LARGE SCALE GENOMIC DNA]</scope>
</reference>
<dbReference type="AlphaFoldDB" id="A0AAV4N7T2"/>